<dbReference type="Gene3D" id="1.10.510.10">
    <property type="entry name" value="Transferase(Phosphotransferase) domain 1"/>
    <property type="match status" value="1"/>
</dbReference>
<dbReference type="SMART" id="SM00409">
    <property type="entry name" value="IG"/>
    <property type="match status" value="7"/>
</dbReference>
<dbReference type="Pfam" id="PF07714">
    <property type="entry name" value="PK_Tyr_Ser-Thr"/>
    <property type="match status" value="1"/>
</dbReference>
<evidence type="ECO:0000256" key="1">
    <source>
        <dbReference type="ARBA" id="ARBA00004479"/>
    </source>
</evidence>
<dbReference type="FunFam" id="2.60.40.10:FF:000377">
    <property type="entry name" value="Protein tyrosine kinase 7 (inactive)"/>
    <property type="match status" value="1"/>
</dbReference>
<feature type="binding site" evidence="18">
    <location>
        <position position="935"/>
    </location>
    <ligand>
        <name>ATP</name>
        <dbReference type="ChEBI" id="CHEBI:30616"/>
    </ligand>
</feature>
<dbReference type="InterPro" id="IPR000719">
    <property type="entry name" value="Prot_kinase_dom"/>
</dbReference>
<evidence type="ECO:0000256" key="13">
    <source>
        <dbReference type="ARBA" id="ARBA00072048"/>
    </source>
</evidence>
<evidence type="ECO:0000256" key="5">
    <source>
        <dbReference type="ARBA" id="ARBA00022737"/>
    </source>
</evidence>
<keyword evidence="9" id="KW-1015">Disulfide bond</keyword>
<evidence type="ECO:0000259" key="23">
    <source>
        <dbReference type="PROSITE" id="PS50835"/>
    </source>
</evidence>
<evidence type="ECO:0000256" key="11">
    <source>
        <dbReference type="ARBA" id="ARBA00023180"/>
    </source>
</evidence>
<dbReference type="GO" id="GO:0005524">
    <property type="term" value="F:ATP binding"/>
    <property type="evidence" value="ECO:0007669"/>
    <property type="project" value="UniProtKB-KW"/>
</dbReference>
<organism evidence="24">
    <name type="scientific">Tetraodon nigroviridis</name>
    <name type="common">Spotted green pufferfish</name>
    <name type="synonym">Chelonodon nigroviridis</name>
    <dbReference type="NCBI Taxonomy" id="99883"/>
    <lineage>
        <taxon>Eukaryota</taxon>
        <taxon>Metazoa</taxon>
        <taxon>Chordata</taxon>
        <taxon>Craniata</taxon>
        <taxon>Vertebrata</taxon>
        <taxon>Euteleostomi</taxon>
        <taxon>Actinopterygii</taxon>
        <taxon>Neopterygii</taxon>
        <taxon>Teleostei</taxon>
        <taxon>Neoteleostei</taxon>
        <taxon>Acanthomorphata</taxon>
        <taxon>Eupercaria</taxon>
        <taxon>Tetraodontiformes</taxon>
        <taxon>Tetradontoidea</taxon>
        <taxon>Tetraodontidae</taxon>
        <taxon>Tetraodon</taxon>
    </lineage>
</organism>
<feature type="domain" description="Ig-like" evidence="23">
    <location>
        <begin position="304"/>
        <end position="401"/>
    </location>
</feature>
<protein>
    <recommendedName>
        <fullName evidence="13">Inactive tyrosine-protein kinase 7</fullName>
    </recommendedName>
    <alternativeName>
        <fullName evidence="14">Protein-tyrosine kinase 7</fullName>
    </alternativeName>
    <alternativeName>
        <fullName evidence="15">Pseudo tyrosine kinase receptor 7</fullName>
    </alternativeName>
    <alternativeName>
        <fullName evidence="16">Tyrosine-protein kinase-like 7</fullName>
    </alternativeName>
</protein>
<evidence type="ECO:0000259" key="22">
    <source>
        <dbReference type="PROSITE" id="PS50011"/>
    </source>
</evidence>
<dbReference type="Gene3D" id="2.60.40.10">
    <property type="entry name" value="Immunoglobulins"/>
    <property type="match status" value="7"/>
</dbReference>
<keyword evidence="4 21" id="KW-0732">Signal</keyword>
<dbReference type="GO" id="GO:0046872">
    <property type="term" value="F:metal ion binding"/>
    <property type="evidence" value="ECO:0007669"/>
    <property type="project" value="UniProtKB-KW"/>
</dbReference>
<dbReference type="SMART" id="SM00408">
    <property type="entry name" value="IGc2"/>
    <property type="match status" value="7"/>
</dbReference>
<evidence type="ECO:0000256" key="21">
    <source>
        <dbReference type="SAM" id="SignalP"/>
    </source>
</evidence>
<feature type="binding site" evidence="18">
    <location>
        <position position="831"/>
    </location>
    <ligand>
        <name>ATP</name>
        <dbReference type="ChEBI" id="CHEBI:30616"/>
    </ligand>
</feature>
<dbReference type="KEGG" id="tng:GSTEN00025110G001"/>
<dbReference type="FunFam" id="1.10.510.10:FF:000200">
    <property type="entry name" value="inactive tyrosine-protein kinase 7"/>
    <property type="match status" value="1"/>
</dbReference>
<keyword evidence="6" id="KW-0130">Cell adhesion</keyword>
<dbReference type="InterPro" id="IPR001245">
    <property type="entry name" value="Ser-Thr/Tyr_kinase_cat_dom"/>
</dbReference>
<evidence type="ECO:0000256" key="20">
    <source>
        <dbReference type="SAM" id="Phobius"/>
    </source>
</evidence>
<feature type="binding site" evidence="18">
    <location>
        <begin position="804"/>
        <end position="811"/>
    </location>
    <ligand>
        <name>ATP</name>
        <dbReference type="ChEBI" id="CHEBI:30616"/>
    </ligand>
</feature>
<dbReference type="FunFam" id="3.30.200.20:FF:000167">
    <property type="entry name" value="Putative inactive tyrosine-protein kinase 7"/>
    <property type="match status" value="1"/>
</dbReference>
<dbReference type="GO" id="GO:0005886">
    <property type="term" value="C:plasma membrane"/>
    <property type="evidence" value="ECO:0007669"/>
    <property type="project" value="UniProtKB-ARBA"/>
</dbReference>
<keyword evidence="11" id="KW-0325">Glycoprotein</keyword>
<evidence type="ECO:0000256" key="19">
    <source>
        <dbReference type="PIRSR" id="PIRSR000615-3"/>
    </source>
</evidence>
<feature type="domain" description="Ig-like" evidence="23">
    <location>
        <begin position="13"/>
        <end position="95"/>
    </location>
</feature>
<dbReference type="InterPro" id="IPR013783">
    <property type="entry name" value="Ig-like_fold"/>
</dbReference>
<comment type="caution">
    <text evidence="24">The sequence shown here is derived from an EMBL/GenBank/DDBJ whole genome shotgun (WGS) entry which is preliminary data.</text>
</comment>
<feature type="signal peptide" evidence="21">
    <location>
        <begin position="1"/>
        <end position="21"/>
    </location>
</feature>
<evidence type="ECO:0000256" key="12">
    <source>
        <dbReference type="ARBA" id="ARBA00023319"/>
    </source>
</evidence>
<keyword evidence="19" id="KW-0479">Metal-binding</keyword>
<dbReference type="PIRSF" id="PIRSF000615">
    <property type="entry name" value="TyrPK_CSF1-R"/>
    <property type="match status" value="1"/>
</dbReference>
<keyword evidence="10" id="KW-0675">Receptor</keyword>
<evidence type="ECO:0000256" key="7">
    <source>
        <dbReference type="ARBA" id="ARBA00022989"/>
    </source>
</evidence>
<feature type="binding site" evidence="19">
    <location>
        <position position="936"/>
    </location>
    <ligand>
        <name>Mg(2+)</name>
        <dbReference type="ChEBI" id="CHEBI:18420"/>
    </ligand>
</feature>
<feature type="non-terminal residue" evidence="24">
    <location>
        <position position="1070"/>
    </location>
</feature>
<keyword evidence="3 20" id="KW-0812">Transmembrane</keyword>
<feature type="non-terminal residue" evidence="24">
    <location>
        <position position="1"/>
    </location>
</feature>
<feature type="domain" description="Ig-like" evidence="23">
    <location>
        <begin position="504"/>
        <end position="592"/>
    </location>
</feature>
<dbReference type="GO" id="GO:0004672">
    <property type="term" value="F:protein kinase activity"/>
    <property type="evidence" value="ECO:0007669"/>
    <property type="project" value="InterPro"/>
</dbReference>
<dbReference type="PROSITE" id="PS00109">
    <property type="entry name" value="PROTEIN_KINASE_TYR"/>
    <property type="match status" value="1"/>
</dbReference>
<sequence>ARSDPFPFLSLAPVLVVQTAAIQFTKEPKSQDALHGRSAMLRCEVSDPTDITYRWLHNGQRLENSERRLQEGSNLKFTAVDRQLDAGNFECVAQNPVTGEVRHSTNASFNIKWLESGGVTLNDPASEEEIESSAPVSLRCHIDGHPRPTCQWFKDGAKLTEKSHQINNKERTLTIKNASPDDNGLYYCCAKNAAGHVCSNSNFTLNIIDKSFPRPVVSPEDVVVLRNEEARFHCQFTAVPAPKLEWYHENEPVTNKSRAGRPNLSYACFHSVSLLPNGTLLISPVKPRNTGTYKCVGRGIRGSPVTLEASLLIAEIDDMMPRTPSVFAADSLQRVACQPPRGRPKPEVWWERGGRRVPAEGRVYQNGLDLVFSPTEEGDSGTYTCVAQNKAGRRTQEVTFTVATHPVWVVRPQDTSLEEGKPGYLHCQAKASPEPEATWFRNNVMITAEDTRFKLFPNGTLRINNVEVYDGQMYSCETRTLAGRLSGHIRVSVLASFHQNCVIPEKLKFTPTPQPAQCLELDKEITIQCSAKGREAPTIRWTKADGGELPPHLEQKNSHLHFAKVTRSDAGNYTCSASNSLQGEIRAVVSLTVAVYIGFKLEPENTTVYQGHTAILHCQATGDPEPHIHWMVKDKALDISRNRRFQKMPNGSLLITGVTTDDTGRYTCVAGNSCSIKDRVAQLYVVDKPVHDPDDDRAPYKMIQTIGLCVGAAVAYIIVVLGLMFYCKKRRKAKRLQKGQDGEEPEMECLNGGAVQQNGHTSAEIQEEVALTNMGTTATAEKRHSHNDKLHFPRANLQTITILGKGEFGEVLLCKAKGIEESKEETVVLVKSLQSRDEQLQLDFRREAEMFAKLSQPNIVRLLGLCREAEPHYMILEYCDLGDLKQFLRISKSKDDKVKSQPISTKTKVSICAQVAHGMEHLSNHRFVHKDLAARNCLISSQRRVKISSLSLSKDVYNSEYYHYRQAWIPLRWLPSESVFEDDFSTKSDVWAFGVLMWEVFSYGELPHSKLSDDEMLEALKAGKLKLPVPDGCPSRIYKLMARCWAPGLKERPSFTDIVQALGEVPSNSK</sequence>
<feature type="transmembrane region" description="Helical" evidence="20">
    <location>
        <begin position="705"/>
        <end position="727"/>
    </location>
</feature>
<dbReference type="FunFam" id="2.60.40.10:FF:000143">
    <property type="entry name" value="Vascular endothelial growth factor receptor 3"/>
    <property type="match status" value="1"/>
</dbReference>
<dbReference type="SUPFAM" id="SSF56112">
    <property type="entry name" value="Protein kinase-like (PK-like)"/>
    <property type="match status" value="1"/>
</dbReference>
<dbReference type="FunFam" id="2.60.40.10:FF:000402">
    <property type="entry name" value="Protein tyrosine kinase 7 (inactive)"/>
    <property type="match status" value="1"/>
</dbReference>
<dbReference type="PANTHER" id="PTHR45080">
    <property type="entry name" value="CONTACTIN 5"/>
    <property type="match status" value="1"/>
</dbReference>
<gene>
    <name evidence="24" type="ORF">GSTENG00025110001</name>
</gene>
<dbReference type="InterPro" id="IPR003598">
    <property type="entry name" value="Ig_sub2"/>
</dbReference>
<feature type="chain" id="PRO_5004243583" description="Inactive tyrosine-protein kinase 7" evidence="21">
    <location>
        <begin position="22"/>
        <end position="1070"/>
    </location>
</feature>
<feature type="domain" description="Ig-like" evidence="23">
    <location>
        <begin position="96"/>
        <end position="204"/>
    </location>
</feature>
<evidence type="ECO:0000256" key="4">
    <source>
        <dbReference type="ARBA" id="ARBA00022729"/>
    </source>
</evidence>
<evidence type="ECO:0000256" key="9">
    <source>
        <dbReference type="ARBA" id="ARBA00023157"/>
    </source>
</evidence>
<dbReference type="Gene3D" id="3.30.200.20">
    <property type="entry name" value="Phosphorylase Kinase, domain 1"/>
    <property type="match status" value="1"/>
</dbReference>
<name>Q4S2F2_TETNG</name>
<evidence type="ECO:0000256" key="14">
    <source>
        <dbReference type="ARBA" id="ARBA00081457"/>
    </source>
</evidence>
<dbReference type="PROSITE" id="PS50835">
    <property type="entry name" value="IG_LIKE"/>
    <property type="match status" value="7"/>
</dbReference>
<dbReference type="InterPro" id="IPR013098">
    <property type="entry name" value="Ig_I-set"/>
</dbReference>
<dbReference type="Pfam" id="PF07679">
    <property type="entry name" value="I-set"/>
    <property type="match status" value="3"/>
</dbReference>
<evidence type="ECO:0000256" key="16">
    <source>
        <dbReference type="ARBA" id="ARBA00083279"/>
    </source>
</evidence>
<dbReference type="CDD" id="cd05046">
    <property type="entry name" value="PTK_CCK4"/>
    <property type="match status" value="1"/>
</dbReference>
<dbReference type="FunFam" id="2.60.40.10:FF:000341">
    <property type="entry name" value="inactive tyrosine-protein kinase 7"/>
    <property type="match status" value="1"/>
</dbReference>
<dbReference type="CDD" id="cd00096">
    <property type="entry name" value="Ig"/>
    <property type="match status" value="2"/>
</dbReference>
<evidence type="ECO:0000256" key="8">
    <source>
        <dbReference type="ARBA" id="ARBA00023136"/>
    </source>
</evidence>
<evidence type="ECO:0000256" key="17">
    <source>
        <dbReference type="PIRSR" id="PIRSR000615-1"/>
    </source>
</evidence>
<reference evidence="24" key="2">
    <citation type="submission" date="2004-02" db="EMBL/GenBank/DDBJ databases">
        <authorList>
            <consortium name="Genoscope"/>
            <consortium name="Whitehead Institute Centre for Genome Research"/>
        </authorList>
    </citation>
    <scope>NUCLEOTIDE SEQUENCE</scope>
</reference>
<reference evidence="24" key="1">
    <citation type="journal article" date="2004" name="Nature">
        <title>Genome duplication in the teleost fish Tetraodon nigroviridis reveals the early vertebrate proto-karyotype.</title>
        <authorList>
            <person name="Jaillon O."/>
            <person name="Aury J.-M."/>
            <person name="Brunet F."/>
            <person name="Petit J.-L."/>
            <person name="Stange-Thomann N."/>
            <person name="Mauceli E."/>
            <person name="Bouneau L."/>
            <person name="Fischer C."/>
            <person name="Ozouf-Costaz C."/>
            <person name="Bernot A."/>
            <person name="Nicaud S."/>
            <person name="Jaffe D."/>
            <person name="Fisher S."/>
            <person name="Lutfalla G."/>
            <person name="Dossat C."/>
            <person name="Segurens B."/>
            <person name="Dasilva C."/>
            <person name="Salanoubat M."/>
            <person name="Levy M."/>
            <person name="Boudet N."/>
            <person name="Castellano S."/>
            <person name="Anthouard V."/>
            <person name="Jubin C."/>
            <person name="Castelli V."/>
            <person name="Katinka M."/>
            <person name="Vacherie B."/>
            <person name="Biemont C."/>
            <person name="Skalli Z."/>
            <person name="Cattolico L."/>
            <person name="Poulain J."/>
            <person name="De Berardinis V."/>
            <person name="Cruaud C."/>
            <person name="Duprat S."/>
            <person name="Brottier P."/>
            <person name="Coutanceau J.-P."/>
            <person name="Gouzy J."/>
            <person name="Parra G."/>
            <person name="Lardier G."/>
            <person name="Chapple C."/>
            <person name="McKernan K.J."/>
            <person name="McEwan P."/>
            <person name="Bosak S."/>
            <person name="Kellis M."/>
            <person name="Volff J.-N."/>
            <person name="Guigo R."/>
            <person name="Zody M.C."/>
            <person name="Mesirov J."/>
            <person name="Lindblad-Toh K."/>
            <person name="Birren B."/>
            <person name="Nusbaum C."/>
            <person name="Kahn D."/>
            <person name="Robinson-Rechavi M."/>
            <person name="Laudet V."/>
            <person name="Schachter V."/>
            <person name="Quetier F."/>
            <person name="Saurin W."/>
            <person name="Scarpelli C."/>
            <person name="Wincker P."/>
            <person name="Lander E.S."/>
            <person name="Weissenbach J."/>
            <person name="Roest Crollius H."/>
        </authorList>
    </citation>
    <scope>NUCLEOTIDE SEQUENCE [LARGE SCALE GENOMIC DNA]</scope>
</reference>
<evidence type="ECO:0000256" key="18">
    <source>
        <dbReference type="PIRSR" id="PIRSR000615-2"/>
    </source>
</evidence>
<dbReference type="InterPro" id="IPR008266">
    <property type="entry name" value="Tyr_kinase_AS"/>
</dbReference>
<dbReference type="GO" id="GO:0005911">
    <property type="term" value="C:cell-cell junction"/>
    <property type="evidence" value="ECO:0007669"/>
    <property type="project" value="UniProtKB-ARBA"/>
</dbReference>
<keyword evidence="18" id="KW-0067">ATP-binding</keyword>
<dbReference type="AlphaFoldDB" id="Q4S2F2"/>
<dbReference type="PROSITE" id="PS50011">
    <property type="entry name" value="PROTEIN_KINASE_DOM"/>
    <property type="match status" value="1"/>
</dbReference>
<dbReference type="InterPro" id="IPR036179">
    <property type="entry name" value="Ig-like_dom_sf"/>
</dbReference>
<keyword evidence="7 20" id="KW-1133">Transmembrane helix</keyword>
<evidence type="ECO:0000256" key="2">
    <source>
        <dbReference type="ARBA" id="ARBA00022687"/>
    </source>
</evidence>
<feature type="domain" description="Protein kinase" evidence="22">
    <location>
        <begin position="797"/>
        <end position="1070"/>
    </location>
</feature>
<dbReference type="OrthoDB" id="2413561at2759"/>
<feature type="active site" description="Proton acceptor" evidence="17">
    <location>
        <position position="931"/>
    </location>
</feature>
<evidence type="ECO:0000313" key="24">
    <source>
        <dbReference type="EMBL" id="CAG05180.1"/>
    </source>
</evidence>
<evidence type="ECO:0000256" key="6">
    <source>
        <dbReference type="ARBA" id="ARBA00022889"/>
    </source>
</evidence>
<dbReference type="PANTHER" id="PTHR45080:SF21">
    <property type="entry name" value="INACTIVE TYROSINE-PROTEIN KINASE 7"/>
    <property type="match status" value="1"/>
</dbReference>
<keyword evidence="5" id="KW-0677">Repeat</keyword>
<evidence type="ECO:0000256" key="3">
    <source>
        <dbReference type="ARBA" id="ARBA00022692"/>
    </source>
</evidence>
<dbReference type="SUPFAM" id="SSF48726">
    <property type="entry name" value="Immunoglobulin"/>
    <property type="match status" value="7"/>
</dbReference>
<dbReference type="Pfam" id="PF13927">
    <property type="entry name" value="Ig_3"/>
    <property type="match status" value="4"/>
</dbReference>
<keyword evidence="2" id="KW-0879">Wnt signaling pathway</keyword>
<dbReference type="GO" id="GO:0007156">
    <property type="term" value="P:homophilic cell adhesion via plasma membrane adhesion molecules"/>
    <property type="evidence" value="ECO:0007669"/>
    <property type="project" value="TreeGrafter"/>
</dbReference>
<feature type="domain" description="Ig-like" evidence="23">
    <location>
        <begin position="597"/>
        <end position="684"/>
    </location>
</feature>
<feature type="domain" description="Ig-like" evidence="23">
    <location>
        <begin position="213"/>
        <end position="295"/>
    </location>
</feature>
<keyword evidence="19" id="KW-0460">Magnesium</keyword>
<dbReference type="GO" id="GO:0016055">
    <property type="term" value="P:Wnt signaling pathway"/>
    <property type="evidence" value="ECO:0007669"/>
    <property type="project" value="UniProtKB-KW"/>
</dbReference>
<accession>Q4S2F2</accession>
<dbReference type="EMBL" id="CAAE01014762">
    <property type="protein sequence ID" value="CAG05180.1"/>
    <property type="molecule type" value="Genomic_DNA"/>
</dbReference>
<dbReference type="FunFam" id="2.60.40.10:FF:000432">
    <property type="entry name" value="Protein tyrosine kinase 7 (inactive)"/>
    <property type="match status" value="1"/>
</dbReference>
<dbReference type="InterPro" id="IPR007110">
    <property type="entry name" value="Ig-like_dom"/>
</dbReference>
<evidence type="ECO:0000256" key="10">
    <source>
        <dbReference type="ARBA" id="ARBA00023170"/>
    </source>
</evidence>
<dbReference type="PRINTS" id="PR00109">
    <property type="entry name" value="TYRKINASE"/>
</dbReference>
<keyword evidence="8 20" id="KW-0472">Membrane</keyword>
<proteinExistence type="predicted"/>
<evidence type="ECO:0000256" key="15">
    <source>
        <dbReference type="ARBA" id="ARBA00081992"/>
    </source>
</evidence>
<dbReference type="InterPro" id="IPR003599">
    <property type="entry name" value="Ig_sub"/>
</dbReference>
<feature type="domain" description="Ig-like" evidence="23">
    <location>
        <begin position="406"/>
        <end position="486"/>
    </location>
</feature>
<dbReference type="InterPro" id="IPR011009">
    <property type="entry name" value="Kinase-like_dom_sf"/>
</dbReference>
<keyword evidence="12" id="KW-0393">Immunoglobulin domain</keyword>
<comment type="subcellular location">
    <subcellularLocation>
        <location evidence="1">Membrane</location>
        <topology evidence="1">Single-pass type I membrane protein</topology>
    </subcellularLocation>
</comment>
<keyword evidence="18" id="KW-0547">Nucleotide-binding</keyword>
<dbReference type="InterPro" id="IPR050958">
    <property type="entry name" value="Cell_Adh-Cytoskel_Orgn"/>
</dbReference>
<dbReference type="FunFam" id="2.60.40.10:FF:000343">
    <property type="entry name" value="inactive tyrosine-protein kinase 7"/>
    <property type="match status" value="1"/>
</dbReference>
<feature type="binding site" evidence="18">
    <location>
        <begin position="877"/>
        <end position="883"/>
    </location>
    <ligand>
        <name>ATP</name>
        <dbReference type="ChEBI" id="CHEBI:30616"/>
    </ligand>
</feature>